<dbReference type="EMBL" id="RHGB01000001">
    <property type="protein sequence ID" value="RNL67738.1"/>
    <property type="molecule type" value="Genomic_DNA"/>
</dbReference>
<protein>
    <submittedName>
        <fullName evidence="2">Uncharacterized protein</fullName>
    </submittedName>
</protein>
<reference evidence="2 3" key="1">
    <citation type="submission" date="2018-10" db="EMBL/GenBank/DDBJ databases">
        <title>Draft genome sequence of Zhongshania sp. DSW25-10.</title>
        <authorList>
            <person name="Oh J."/>
        </authorList>
    </citation>
    <scope>NUCLEOTIDE SEQUENCE [LARGE SCALE GENOMIC DNA]</scope>
    <source>
        <strain evidence="2 3">DSW25-10</strain>
    </source>
</reference>
<evidence type="ECO:0000313" key="3">
    <source>
        <dbReference type="Proteomes" id="UP000274695"/>
    </source>
</evidence>
<gene>
    <name evidence="2" type="ORF">D0911_01575</name>
</gene>
<comment type="caution">
    <text evidence="2">The sequence shown here is derived from an EMBL/GenBank/DDBJ whole genome shotgun (WGS) entry which is preliminary data.</text>
</comment>
<organism evidence="2 3">
    <name type="scientific">Zhongshania marina</name>
    <dbReference type="NCBI Taxonomy" id="2304603"/>
    <lineage>
        <taxon>Bacteria</taxon>
        <taxon>Pseudomonadati</taxon>
        <taxon>Pseudomonadota</taxon>
        <taxon>Gammaproteobacteria</taxon>
        <taxon>Cellvibrionales</taxon>
        <taxon>Spongiibacteraceae</taxon>
        <taxon>Zhongshania</taxon>
    </lineage>
</organism>
<proteinExistence type="predicted"/>
<dbReference type="RefSeq" id="WP_123181195.1">
    <property type="nucleotide sequence ID" value="NZ_RHGB01000001.1"/>
</dbReference>
<accession>A0ABX9W7F1</accession>
<keyword evidence="3" id="KW-1185">Reference proteome</keyword>
<sequence length="203" mass="21838">MTDIRFDLIMTGNLASGVSREVAINKLAALFKRPPEQVGNLLSGKASRIRKNLTQAELQRYRDAFNNIGVITKVLPSATETSTPESKDAHSSTLSLCPNGTPVLSDAERQHPPISAPDTDHLSIADVGQTLSDEQASPPLPAPDIDHIKLAPAGDELLSPPRSRHVISPQTSHLSLCGVGTPLLDSKPEIKCRPPKTDHLELQ</sequence>
<evidence type="ECO:0000256" key="1">
    <source>
        <dbReference type="SAM" id="MobiDB-lite"/>
    </source>
</evidence>
<name>A0ABX9W7F1_9GAMM</name>
<feature type="region of interest" description="Disordered" evidence="1">
    <location>
        <begin position="78"/>
        <end position="121"/>
    </location>
</feature>
<evidence type="ECO:0000313" key="2">
    <source>
        <dbReference type="EMBL" id="RNL67738.1"/>
    </source>
</evidence>
<dbReference type="Proteomes" id="UP000274695">
    <property type="component" value="Unassembled WGS sequence"/>
</dbReference>